<organism evidence="2">
    <name type="scientific">Culex pipiens</name>
    <name type="common">House mosquito</name>
    <dbReference type="NCBI Taxonomy" id="7175"/>
    <lineage>
        <taxon>Eukaryota</taxon>
        <taxon>Metazoa</taxon>
        <taxon>Ecdysozoa</taxon>
        <taxon>Arthropoda</taxon>
        <taxon>Hexapoda</taxon>
        <taxon>Insecta</taxon>
        <taxon>Pterygota</taxon>
        <taxon>Neoptera</taxon>
        <taxon>Endopterygota</taxon>
        <taxon>Diptera</taxon>
        <taxon>Nematocera</taxon>
        <taxon>Culicoidea</taxon>
        <taxon>Culicidae</taxon>
        <taxon>Culicinae</taxon>
        <taxon>Culicini</taxon>
        <taxon>Culex</taxon>
        <taxon>Culex</taxon>
    </lineage>
</organism>
<accession>A0A8D7ZZ76</accession>
<reference evidence="2" key="1">
    <citation type="submission" date="2021-05" db="EMBL/GenBank/DDBJ databases">
        <authorList>
            <person name="Alioto T."/>
            <person name="Alioto T."/>
            <person name="Gomez Garrido J."/>
        </authorList>
    </citation>
    <scope>NUCLEOTIDE SEQUENCE</scope>
</reference>
<dbReference type="EMBL" id="HBUE01008729">
    <property type="protein sequence ID" value="CAG6447286.1"/>
    <property type="molecule type" value="Transcribed_RNA"/>
</dbReference>
<feature type="region of interest" description="Disordered" evidence="1">
    <location>
        <begin position="58"/>
        <end position="98"/>
    </location>
</feature>
<evidence type="ECO:0000313" key="2">
    <source>
        <dbReference type="EMBL" id="CAG6447286.1"/>
    </source>
</evidence>
<sequence>MFGPDVAIPDRWLCGVLHCNCAGRDHRVLQEVPQARSVQHSEYQPPERGQEHLRQLAPQLAHRDDLADCEPKLDRRHQPERRERWHPGAAQRPVEPRPRPVFAVAEQRNRAGSAVHAAGRALRGGAWRGCVREGLQGRVDAKGRREDLRCGEGAEGECQREDAGGL</sequence>
<feature type="compositionally biased region" description="Basic and acidic residues" evidence="1">
    <location>
        <begin position="61"/>
        <end position="86"/>
    </location>
</feature>
<protein>
    <submittedName>
        <fullName evidence="2">(northern house mosquito) hypothetical protein</fullName>
    </submittedName>
</protein>
<feature type="region of interest" description="Disordered" evidence="1">
    <location>
        <begin position="143"/>
        <end position="166"/>
    </location>
</feature>
<dbReference type="AlphaFoldDB" id="A0A8D7ZZ76"/>
<evidence type="ECO:0000256" key="1">
    <source>
        <dbReference type="SAM" id="MobiDB-lite"/>
    </source>
</evidence>
<name>A0A8D7ZZ76_CULPI</name>
<proteinExistence type="predicted"/>